<protein>
    <submittedName>
        <fullName evidence="1">Uncharacterized protein</fullName>
    </submittedName>
</protein>
<reference evidence="1 2" key="1">
    <citation type="submission" date="2011-10" db="EMBL/GenBank/DDBJ databases">
        <title>Whole genome sequence of Selenomonas ruminantium subsp. lactilytica TAM6421.</title>
        <authorList>
            <person name="Oguchi A."/>
            <person name="Ankai A."/>
            <person name="Kaneko J."/>
            <person name="Yamada-Narita S."/>
            <person name="Fukui S."/>
            <person name="Takahashi M."/>
            <person name="Onodera T."/>
            <person name="Kojima S."/>
            <person name="Fushimi T."/>
            <person name="Abe N."/>
            <person name="Kamio Y."/>
            <person name="Yamazaki S."/>
            <person name="Fujita N."/>
        </authorList>
    </citation>
    <scope>NUCLEOTIDE SEQUENCE [LARGE SCALE GENOMIC DNA]</scope>
    <source>
        <strain evidence="2">NBRC 103574 / TAM6421</strain>
        <plasmid evidence="1 2">pSRC3</plasmid>
    </source>
</reference>
<organism evidence="1 2">
    <name type="scientific">Selenomonas ruminantium subsp. lactilytica (strain NBRC 103574 / TAM6421)</name>
    <dbReference type="NCBI Taxonomy" id="927704"/>
    <lineage>
        <taxon>Bacteria</taxon>
        <taxon>Bacillati</taxon>
        <taxon>Bacillota</taxon>
        <taxon>Negativicutes</taxon>
        <taxon>Selenomonadales</taxon>
        <taxon>Selenomonadaceae</taxon>
        <taxon>Selenomonas</taxon>
    </lineage>
</organism>
<accession>I0GWF5</accession>
<gene>
    <name evidence="1" type="ordered locus">SELR_pSRC300190</name>
</gene>
<name>I0GWF5_SELRL</name>
<dbReference type="EMBL" id="AP012300">
    <property type="protein sequence ID" value="BAL85092.1"/>
    <property type="molecule type" value="Genomic_DNA"/>
</dbReference>
<dbReference type="PATRIC" id="fig|927704.6.peg.3331"/>
<sequence length="228" mass="26744">MEEFRFTPYGDVSITYEWNSKAMSFEDYTKQYYRRRVRAKKTYSFEISGLDLAALVKFYNDHKGLQEPFYFTYDGITEVCYFAQAINPKCKRENGIIKAYSCGVALEVDHQLTNYPTAQETDVLPGPYGDTDQIVDWHTNVVSMGQRSERMEKQVKPTRTITGKWSGLKPERDKMIRLFNSHCRVPLTFRYNGETLKVIFPDKLEIKDKRELKNIIGYECQMELEVVD</sequence>
<proteinExistence type="predicted"/>
<dbReference type="KEGG" id="sri:SELR_pSRC300190"/>
<evidence type="ECO:0000313" key="2">
    <source>
        <dbReference type="Proteomes" id="UP000007887"/>
    </source>
</evidence>
<evidence type="ECO:0000313" key="1">
    <source>
        <dbReference type="EMBL" id="BAL85092.1"/>
    </source>
</evidence>
<dbReference type="Proteomes" id="UP000007887">
    <property type="component" value="Plasmid pSRC3"/>
</dbReference>
<geneLocation type="plasmid" evidence="1 2">
    <name>pSRC3</name>
</geneLocation>
<keyword evidence="1" id="KW-0614">Plasmid</keyword>
<dbReference type="AlphaFoldDB" id="I0GWF5"/>
<dbReference type="HOGENOM" id="CLU_1214122_0_0_9"/>
<dbReference type="RefSeq" id="WP_014426110.1">
    <property type="nucleotide sequence ID" value="NC_017073.1"/>
</dbReference>